<evidence type="ECO:0000256" key="1">
    <source>
        <dbReference type="ARBA" id="ARBA00004651"/>
    </source>
</evidence>
<feature type="transmembrane region" description="Helical" evidence="11">
    <location>
        <begin position="93"/>
        <end position="113"/>
    </location>
</feature>
<evidence type="ECO:0000256" key="7">
    <source>
        <dbReference type="ARBA" id="ARBA00023157"/>
    </source>
</evidence>
<dbReference type="SUPFAM" id="SSF81321">
    <property type="entry name" value="Family A G protein-coupled receptor-like"/>
    <property type="match status" value="1"/>
</dbReference>
<dbReference type="PANTHER" id="PTHR10489:SF957">
    <property type="entry name" value="B2 BRADYKININ RECEPTOR"/>
    <property type="match status" value="1"/>
</dbReference>
<feature type="transmembrane region" description="Helical" evidence="11">
    <location>
        <begin position="178"/>
        <end position="205"/>
    </location>
</feature>
<dbReference type="InterPro" id="IPR000496">
    <property type="entry name" value="Brdyknn_rcpt"/>
</dbReference>
<dbReference type="GO" id="GO:0019957">
    <property type="term" value="F:C-C chemokine binding"/>
    <property type="evidence" value="ECO:0007669"/>
    <property type="project" value="TreeGrafter"/>
</dbReference>
<feature type="transmembrane region" description="Helical" evidence="11">
    <location>
        <begin position="133"/>
        <end position="158"/>
    </location>
</feature>
<evidence type="ECO:0000256" key="8">
    <source>
        <dbReference type="ARBA" id="ARBA00023170"/>
    </source>
</evidence>
<sequence>MVVNNTNGTACPVGTTLEWSATCILLISVLGIVLNTFVLMVYCLHKNAFTVPEIYLSNLAAADLVLVSCLPFWALNVIMRFDLAFGDAMCKLLILVINLNVCCSIYFLVLIVIDRYFALVHPLSSDRFRRPKYAKLGCLLVWGFGFLLAAPALIFRVITYDPQIKVTVCNVDNPSNAVYVLFKGILFVRFILPFCIISYCTFKIIKALKSREMLGSNNRKAEHKATTLVLVVLVAFLICWVPYHVVKILQSIKVVIKPKGCNFSAILDIAGQTVTVFALFNSVLNPILYIIVGKNFRKKVKEVFSQCTITTTSLSVSPVNTNTTRSN</sequence>
<keyword evidence="5" id="KW-0297">G-protein coupled receptor</keyword>
<dbReference type="PROSITE" id="PS50262">
    <property type="entry name" value="G_PROTEIN_RECEP_F1_2"/>
    <property type="match status" value="1"/>
</dbReference>
<accession>A0AAV1QBB8</accession>
<dbReference type="InterPro" id="IPR050119">
    <property type="entry name" value="CCR1-9-like"/>
</dbReference>
<evidence type="ECO:0000256" key="3">
    <source>
        <dbReference type="ARBA" id="ARBA00022692"/>
    </source>
</evidence>
<keyword evidence="4 11" id="KW-1133">Transmembrane helix</keyword>
<protein>
    <submittedName>
        <fullName evidence="13">B1 bradykinin receptor-like</fullName>
    </submittedName>
</protein>
<comment type="caution">
    <text evidence="13">The sequence shown here is derived from an EMBL/GenBank/DDBJ whole genome shotgun (WGS) entry which is preliminary data.</text>
</comment>
<comment type="subcellular location">
    <subcellularLocation>
        <location evidence="1">Cell membrane</location>
        <topology evidence="1">Multi-pass membrane protein</topology>
    </subcellularLocation>
</comment>
<dbReference type="Proteomes" id="UP001314229">
    <property type="component" value="Unassembled WGS sequence"/>
</dbReference>
<keyword evidence="14" id="KW-1185">Reference proteome</keyword>
<dbReference type="GO" id="GO:0007204">
    <property type="term" value="P:positive regulation of cytosolic calcium ion concentration"/>
    <property type="evidence" value="ECO:0007669"/>
    <property type="project" value="TreeGrafter"/>
</dbReference>
<dbReference type="InterPro" id="IPR000276">
    <property type="entry name" value="GPCR_Rhodpsn"/>
</dbReference>
<feature type="transmembrane region" description="Helical" evidence="11">
    <location>
        <begin position="263"/>
        <end position="292"/>
    </location>
</feature>
<keyword evidence="9" id="KW-0325">Glycoprotein</keyword>
<evidence type="ECO:0000256" key="9">
    <source>
        <dbReference type="ARBA" id="ARBA00023180"/>
    </source>
</evidence>
<gene>
    <name evidence="13" type="ORF">FSCOSCO3_A035953</name>
</gene>
<dbReference type="EMBL" id="CAWUFR010000735">
    <property type="protein sequence ID" value="CAK6980784.1"/>
    <property type="molecule type" value="Genomic_DNA"/>
</dbReference>
<keyword evidence="10" id="KW-0807">Transducer</keyword>
<evidence type="ECO:0000256" key="4">
    <source>
        <dbReference type="ARBA" id="ARBA00022989"/>
    </source>
</evidence>
<reference evidence="13 14" key="1">
    <citation type="submission" date="2024-01" db="EMBL/GenBank/DDBJ databases">
        <authorList>
            <person name="Alioto T."/>
            <person name="Alioto T."/>
            <person name="Gomez Garrido J."/>
        </authorList>
    </citation>
    <scope>NUCLEOTIDE SEQUENCE [LARGE SCALE GENOMIC DNA]</scope>
</reference>
<evidence type="ECO:0000256" key="6">
    <source>
        <dbReference type="ARBA" id="ARBA00023136"/>
    </source>
</evidence>
<organism evidence="13 14">
    <name type="scientific">Scomber scombrus</name>
    <name type="common">Atlantic mackerel</name>
    <name type="synonym">Scomber vernalis</name>
    <dbReference type="NCBI Taxonomy" id="13677"/>
    <lineage>
        <taxon>Eukaryota</taxon>
        <taxon>Metazoa</taxon>
        <taxon>Chordata</taxon>
        <taxon>Craniata</taxon>
        <taxon>Vertebrata</taxon>
        <taxon>Euteleostomi</taxon>
        <taxon>Actinopterygii</taxon>
        <taxon>Neopterygii</taxon>
        <taxon>Teleostei</taxon>
        <taxon>Neoteleostei</taxon>
        <taxon>Acanthomorphata</taxon>
        <taxon>Pelagiaria</taxon>
        <taxon>Scombriformes</taxon>
        <taxon>Scombridae</taxon>
        <taxon>Scomber</taxon>
    </lineage>
</organism>
<name>A0AAV1QBB8_SCOSC</name>
<dbReference type="Gene3D" id="1.20.1070.10">
    <property type="entry name" value="Rhodopsin 7-helix transmembrane proteins"/>
    <property type="match status" value="1"/>
</dbReference>
<dbReference type="AlphaFoldDB" id="A0AAV1QBB8"/>
<proteinExistence type="predicted"/>
<feature type="transmembrane region" description="Helical" evidence="11">
    <location>
        <begin position="225"/>
        <end position="243"/>
    </location>
</feature>
<keyword evidence="7" id="KW-1015">Disulfide bond</keyword>
<feature type="domain" description="G-protein coupled receptors family 1 profile" evidence="12">
    <location>
        <begin position="34"/>
        <end position="289"/>
    </location>
</feature>
<evidence type="ECO:0000313" key="14">
    <source>
        <dbReference type="Proteomes" id="UP001314229"/>
    </source>
</evidence>
<dbReference type="GO" id="GO:0060326">
    <property type="term" value="P:cell chemotaxis"/>
    <property type="evidence" value="ECO:0007669"/>
    <property type="project" value="TreeGrafter"/>
</dbReference>
<dbReference type="GO" id="GO:0019722">
    <property type="term" value="P:calcium-mediated signaling"/>
    <property type="evidence" value="ECO:0007669"/>
    <property type="project" value="TreeGrafter"/>
</dbReference>
<evidence type="ECO:0000256" key="11">
    <source>
        <dbReference type="SAM" id="Phobius"/>
    </source>
</evidence>
<keyword evidence="6 11" id="KW-0472">Membrane</keyword>
<keyword evidence="8 13" id="KW-0675">Receptor</keyword>
<feature type="transmembrane region" description="Helical" evidence="11">
    <location>
        <begin position="54"/>
        <end position="73"/>
    </location>
</feature>
<dbReference type="GO" id="GO:0004947">
    <property type="term" value="F:bradykinin receptor activity"/>
    <property type="evidence" value="ECO:0007669"/>
    <property type="project" value="InterPro"/>
</dbReference>
<dbReference type="InterPro" id="IPR017452">
    <property type="entry name" value="GPCR_Rhodpsn_7TM"/>
</dbReference>
<evidence type="ECO:0000256" key="5">
    <source>
        <dbReference type="ARBA" id="ARBA00023040"/>
    </source>
</evidence>
<dbReference type="PRINTS" id="PR00425">
    <property type="entry name" value="BRADYKININR"/>
</dbReference>
<feature type="transmembrane region" description="Helical" evidence="11">
    <location>
        <begin position="19"/>
        <end position="42"/>
    </location>
</feature>
<keyword evidence="3 11" id="KW-0812">Transmembrane</keyword>
<dbReference type="GO" id="GO:0006955">
    <property type="term" value="P:immune response"/>
    <property type="evidence" value="ECO:0007669"/>
    <property type="project" value="TreeGrafter"/>
</dbReference>
<dbReference type="GO" id="GO:0009897">
    <property type="term" value="C:external side of plasma membrane"/>
    <property type="evidence" value="ECO:0007669"/>
    <property type="project" value="TreeGrafter"/>
</dbReference>
<dbReference type="PANTHER" id="PTHR10489">
    <property type="entry name" value="CELL ADHESION MOLECULE"/>
    <property type="match status" value="1"/>
</dbReference>
<evidence type="ECO:0000259" key="12">
    <source>
        <dbReference type="PROSITE" id="PS50262"/>
    </source>
</evidence>
<dbReference type="GO" id="GO:0016493">
    <property type="term" value="F:C-C chemokine receptor activity"/>
    <property type="evidence" value="ECO:0007669"/>
    <property type="project" value="TreeGrafter"/>
</dbReference>
<dbReference type="PRINTS" id="PR00237">
    <property type="entry name" value="GPCRRHODOPSN"/>
</dbReference>
<keyword evidence="2" id="KW-1003">Cell membrane</keyword>
<evidence type="ECO:0000313" key="13">
    <source>
        <dbReference type="EMBL" id="CAK6980784.1"/>
    </source>
</evidence>
<dbReference type="Pfam" id="PF00001">
    <property type="entry name" value="7tm_1"/>
    <property type="match status" value="1"/>
</dbReference>
<evidence type="ECO:0000256" key="10">
    <source>
        <dbReference type="ARBA" id="ARBA00023224"/>
    </source>
</evidence>
<evidence type="ECO:0000256" key="2">
    <source>
        <dbReference type="ARBA" id="ARBA00022475"/>
    </source>
</evidence>